<keyword evidence="2 4" id="KW-0238">DNA-binding</keyword>
<dbReference type="InterPro" id="IPR001647">
    <property type="entry name" value="HTH_TetR"/>
</dbReference>
<dbReference type="RefSeq" id="WP_188858029.1">
    <property type="nucleotide sequence ID" value="NZ_BMLT01000001.1"/>
</dbReference>
<keyword evidence="3" id="KW-0804">Transcription</keyword>
<dbReference type="PANTHER" id="PTHR30055:SF234">
    <property type="entry name" value="HTH-TYPE TRANSCRIPTIONAL REGULATOR BETI"/>
    <property type="match status" value="1"/>
</dbReference>
<dbReference type="Proteomes" id="UP000599578">
    <property type="component" value="Unassembled WGS sequence"/>
</dbReference>
<evidence type="ECO:0000256" key="3">
    <source>
        <dbReference type="ARBA" id="ARBA00023163"/>
    </source>
</evidence>
<feature type="domain" description="HTH tetR-type" evidence="6">
    <location>
        <begin position="35"/>
        <end position="95"/>
    </location>
</feature>
<evidence type="ECO:0000259" key="6">
    <source>
        <dbReference type="PROSITE" id="PS50977"/>
    </source>
</evidence>
<reference evidence="7 8" key="1">
    <citation type="journal article" date="2014" name="Int. J. Syst. Evol. Microbiol.">
        <title>Complete genome sequence of Corynebacterium casei LMG S-19264T (=DSM 44701T), isolated from a smear-ripened cheese.</title>
        <authorList>
            <consortium name="US DOE Joint Genome Institute (JGI-PGF)"/>
            <person name="Walter F."/>
            <person name="Albersmeier A."/>
            <person name="Kalinowski J."/>
            <person name="Ruckert C."/>
        </authorList>
    </citation>
    <scope>NUCLEOTIDE SEQUENCE [LARGE SCALE GENOMIC DNA]</scope>
    <source>
        <strain evidence="7 8">CGMCC 1.7286</strain>
    </source>
</reference>
<dbReference type="SUPFAM" id="SSF48498">
    <property type="entry name" value="Tetracyclin repressor-like, C-terminal domain"/>
    <property type="match status" value="1"/>
</dbReference>
<dbReference type="SUPFAM" id="SSF46689">
    <property type="entry name" value="Homeodomain-like"/>
    <property type="match status" value="1"/>
</dbReference>
<dbReference type="InterPro" id="IPR036271">
    <property type="entry name" value="Tet_transcr_reg_TetR-rel_C_sf"/>
</dbReference>
<evidence type="ECO:0000313" key="8">
    <source>
        <dbReference type="Proteomes" id="UP000599578"/>
    </source>
</evidence>
<evidence type="ECO:0000256" key="5">
    <source>
        <dbReference type="SAM" id="MobiDB-lite"/>
    </source>
</evidence>
<feature type="region of interest" description="Disordered" evidence="5">
    <location>
        <begin position="1"/>
        <end position="33"/>
    </location>
</feature>
<dbReference type="Gene3D" id="1.10.357.10">
    <property type="entry name" value="Tetracycline Repressor, domain 2"/>
    <property type="match status" value="1"/>
</dbReference>
<dbReference type="InterPro" id="IPR009057">
    <property type="entry name" value="Homeodomain-like_sf"/>
</dbReference>
<keyword evidence="1" id="KW-0805">Transcription regulation</keyword>
<dbReference type="Pfam" id="PF00440">
    <property type="entry name" value="TetR_N"/>
    <property type="match status" value="1"/>
</dbReference>
<dbReference type="GO" id="GO:0000976">
    <property type="term" value="F:transcription cis-regulatory region binding"/>
    <property type="evidence" value="ECO:0007669"/>
    <property type="project" value="TreeGrafter"/>
</dbReference>
<name>A0A917Z9N2_9GAMM</name>
<dbReference type="InterPro" id="IPR050109">
    <property type="entry name" value="HTH-type_TetR-like_transc_reg"/>
</dbReference>
<sequence length="228" mass="25455">MSSKTTQANPSQASGERQRTARRIYGGRTSRERTQARRERLIFAALRLYGDAGFRTTTVRAICQEAGLTERYFYESFSNSEELLCAVCSWSMGRLRQLAREAVAASGADPAQRLRASTRAYFDYIQANPGHGRIALFEMEGTSRTTSDHLRAELDQTIELIVELHFEPLGTAPSGLQPELLARALLGATYQLAKEWLQSGFRQPSDTLALQVEALYAALTQRWSDAGR</sequence>
<proteinExistence type="predicted"/>
<accession>A0A917Z9N2</accession>
<dbReference type="EMBL" id="BMLT01000001">
    <property type="protein sequence ID" value="GGO76997.1"/>
    <property type="molecule type" value="Genomic_DNA"/>
</dbReference>
<feature type="compositionally biased region" description="Polar residues" evidence="5">
    <location>
        <begin position="1"/>
        <end position="15"/>
    </location>
</feature>
<evidence type="ECO:0000256" key="2">
    <source>
        <dbReference type="ARBA" id="ARBA00023125"/>
    </source>
</evidence>
<evidence type="ECO:0000256" key="4">
    <source>
        <dbReference type="PROSITE-ProRule" id="PRU00335"/>
    </source>
</evidence>
<evidence type="ECO:0000256" key="1">
    <source>
        <dbReference type="ARBA" id="ARBA00023015"/>
    </source>
</evidence>
<evidence type="ECO:0000313" key="7">
    <source>
        <dbReference type="EMBL" id="GGO76997.1"/>
    </source>
</evidence>
<protein>
    <submittedName>
        <fullName evidence="7">TetR family transcriptional regulator</fullName>
    </submittedName>
</protein>
<dbReference type="PANTHER" id="PTHR30055">
    <property type="entry name" value="HTH-TYPE TRANSCRIPTIONAL REGULATOR RUTR"/>
    <property type="match status" value="1"/>
</dbReference>
<dbReference type="PROSITE" id="PS50977">
    <property type="entry name" value="HTH_TETR_2"/>
    <property type="match status" value="1"/>
</dbReference>
<gene>
    <name evidence="7" type="ORF">GCM10011348_05530</name>
</gene>
<keyword evidence="8" id="KW-1185">Reference proteome</keyword>
<feature type="DNA-binding region" description="H-T-H motif" evidence="4">
    <location>
        <begin position="58"/>
        <end position="77"/>
    </location>
</feature>
<dbReference type="AlphaFoldDB" id="A0A917Z9N2"/>
<dbReference type="GO" id="GO:0003700">
    <property type="term" value="F:DNA-binding transcription factor activity"/>
    <property type="evidence" value="ECO:0007669"/>
    <property type="project" value="TreeGrafter"/>
</dbReference>
<comment type="caution">
    <text evidence="7">The sequence shown here is derived from an EMBL/GenBank/DDBJ whole genome shotgun (WGS) entry which is preliminary data.</text>
</comment>
<organism evidence="7 8">
    <name type="scientific">Marinobacterium nitratireducens</name>
    <dbReference type="NCBI Taxonomy" id="518897"/>
    <lineage>
        <taxon>Bacteria</taxon>
        <taxon>Pseudomonadati</taxon>
        <taxon>Pseudomonadota</taxon>
        <taxon>Gammaproteobacteria</taxon>
        <taxon>Oceanospirillales</taxon>
        <taxon>Oceanospirillaceae</taxon>
        <taxon>Marinobacterium</taxon>
    </lineage>
</organism>